<evidence type="ECO:0000313" key="3">
    <source>
        <dbReference type="Proteomes" id="UP001165090"/>
    </source>
</evidence>
<dbReference type="InterPro" id="IPR016024">
    <property type="entry name" value="ARM-type_fold"/>
</dbReference>
<dbReference type="InterPro" id="IPR011989">
    <property type="entry name" value="ARM-like"/>
</dbReference>
<name>A0ABQ5RUS0_9CHLO</name>
<feature type="non-terminal residue" evidence="2">
    <location>
        <position position="1"/>
    </location>
</feature>
<keyword evidence="3" id="KW-1185">Reference proteome</keyword>
<dbReference type="PANTHER" id="PTHR31691">
    <property type="entry name" value="ROTATIN"/>
    <property type="match status" value="1"/>
</dbReference>
<feature type="region of interest" description="Disordered" evidence="1">
    <location>
        <begin position="721"/>
        <end position="802"/>
    </location>
</feature>
<dbReference type="PANTHER" id="PTHR31691:SF1">
    <property type="entry name" value="ROTATIN"/>
    <property type="match status" value="1"/>
</dbReference>
<dbReference type="Gene3D" id="1.25.10.10">
    <property type="entry name" value="Leucine-rich Repeat Variant"/>
    <property type="match status" value="1"/>
</dbReference>
<comment type="caution">
    <text evidence="2">The sequence shown here is derived from an EMBL/GenBank/DDBJ whole genome shotgun (WGS) entry which is preliminary data.</text>
</comment>
<reference evidence="2 3" key="1">
    <citation type="journal article" date="2023" name="IScience">
        <title>Expanded male sex-determining region conserved during the evolution of homothallism in the green alga Volvox.</title>
        <authorList>
            <person name="Yamamoto K."/>
            <person name="Matsuzaki R."/>
            <person name="Mahakham W."/>
            <person name="Heman W."/>
            <person name="Sekimoto H."/>
            <person name="Kawachi M."/>
            <person name="Minakuchi Y."/>
            <person name="Toyoda A."/>
            <person name="Nozaki H."/>
        </authorList>
    </citation>
    <scope>NUCLEOTIDE SEQUENCE [LARGE SCALE GENOMIC DNA]</scope>
    <source>
        <strain evidence="2 3">NIES-4468</strain>
    </source>
</reference>
<dbReference type="InterPro" id="IPR030791">
    <property type="entry name" value="Rotatin"/>
</dbReference>
<organism evidence="2 3">
    <name type="scientific">Volvox africanus</name>
    <dbReference type="NCBI Taxonomy" id="51714"/>
    <lineage>
        <taxon>Eukaryota</taxon>
        <taxon>Viridiplantae</taxon>
        <taxon>Chlorophyta</taxon>
        <taxon>core chlorophytes</taxon>
        <taxon>Chlorophyceae</taxon>
        <taxon>CS clade</taxon>
        <taxon>Chlamydomonadales</taxon>
        <taxon>Volvocaceae</taxon>
        <taxon>Volvox</taxon>
    </lineage>
</organism>
<dbReference type="EMBL" id="BSDZ01000010">
    <property type="protein sequence ID" value="GLI61367.1"/>
    <property type="molecule type" value="Genomic_DNA"/>
</dbReference>
<protein>
    <submittedName>
        <fullName evidence="2">Uncharacterized protein</fullName>
    </submittedName>
</protein>
<gene>
    <name evidence="2" type="ORF">VaNZ11_003730</name>
</gene>
<evidence type="ECO:0000313" key="2">
    <source>
        <dbReference type="EMBL" id="GLI61367.1"/>
    </source>
</evidence>
<dbReference type="Proteomes" id="UP001165090">
    <property type="component" value="Unassembled WGS sequence"/>
</dbReference>
<proteinExistence type="predicted"/>
<evidence type="ECO:0000256" key="1">
    <source>
        <dbReference type="SAM" id="MobiDB-lite"/>
    </source>
</evidence>
<accession>A0ABQ5RUS0</accession>
<sequence length="1231" mass="126134">AGATAAAADRALYERQAGGFAGKGAVRMALHCLIHLTALLPPQDWASLWQQLSGSFWVSRLLRDRDSVLRALAAEVLARLLQPGATVTQAMVAQGWPDAVKMMSKVATDHASCYALRTASLRVLACCMAQDAVAPNTGAQAEHVEEATTSLEPSSGLPRRQLFTSFSALPSATVLMQNEALWAALPRMLREPAAPAPFQSAALTLLLQFALLDGERTATFLQHPGLLERLLQLLDARLLLDGGGSGGAASPTPRKVAAGAAGGSDRAALLLVVLGQVEVLAGADHHVGGSGCGSSGGLDVRLVEGDAAAGQAAAAAATVQAAALSWAGFETDVQLEGCVGLEAVVMSHEEWATCAAGVATPQGMPRAPANCDPARRRQHLHALHCSALVAQLLAHTLQDPPLLHLPALGRSPAEVAAILLGSFARAAGGVAAWDEARRALPPPRLLEGAARLEAVQHTAAAANAALQLLDAEGLHGAVVALDGELKRSSAPLLTRCAEVLRADCSPRPLRLVVVCLVATLLSRRETAFRLLRFEIDDSSANEHLVGSTGREVGMELCAALLELLPDDALLSGGGGAASAAAAFTAGNPNENLSGGSRARSSVPSAHGSSVAAVTGAGPGQAATAAAEGLRGSLQFRPSNAVASQDLRSDSLCVIVALRNLLSYSCSAKTMALRAGYHRLLLHGCARMAAVLTAAGPIPAGVGPGERSSAIAAIGPGRVGTRRGAVAPARGQGLQRKPGSGPATRPPGLWQDAETAASSASIPYPPEPTLEPRSPIPAVSPVARSSGTAIARQDADNSSKSATRRVAEQKLVASLSLLRHLAYGSAVARQVLVQDGLVAMLRSLWPVAAAASTSGPLFHELLSCLTNILPECSQARIRVAQEAGSGSSAIGGRSGGGGGGPEATGVGAPGTLLGNLLALLFGGARIESATSSLAVGALLQISAAEDGTQLLLKSPLLGLCQKVLQDLSSGGGGGGGAGLAGVARVGRDVPRQLALLELLANLAAWPEGQRALLRSSSGPGLLDLVVRLIGPGPEGLLGLPAHGSPAINAANPPANARHQQQLMQLRNAALALVRNLCFAPEAKAHLLAHPGVLPSLVAAVEAVADNPQGAAFAASGMHALAYHGEKVKAALRRVPSAHQRLIAAYASCRFAEDRAKAQQGPRAVTEHFQPHEIARAGLRRMPLEAGNKPQNWIHSANSELCGLLIILQATSTENSHLNVLPPDRSPQRDQYA</sequence>
<dbReference type="SUPFAM" id="SSF48371">
    <property type="entry name" value="ARM repeat"/>
    <property type="match status" value="1"/>
</dbReference>